<dbReference type="RefSeq" id="WP_130419473.1">
    <property type="nucleotide sequence ID" value="NZ_SHKW01000001.1"/>
</dbReference>
<evidence type="ECO:0000313" key="3">
    <source>
        <dbReference type="EMBL" id="RZU41578.1"/>
    </source>
</evidence>
<feature type="region of interest" description="Disordered" evidence="1">
    <location>
        <begin position="518"/>
        <end position="543"/>
    </location>
</feature>
<gene>
    <name evidence="3" type="ORF">BDD14_3103</name>
</gene>
<feature type="compositionally biased region" description="Polar residues" evidence="1">
    <location>
        <begin position="40"/>
        <end position="51"/>
    </location>
</feature>
<dbReference type="EMBL" id="SHKW01000001">
    <property type="protein sequence ID" value="RZU41578.1"/>
    <property type="molecule type" value="Genomic_DNA"/>
</dbReference>
<dbReference type="AlphaFoldDB" id="A0A4Q7YVA1"/>
<feature type="signal peptide" evidence="2">
    <location>
        <begin position="1"/>
        <end position="20"/>
    </location>
</feature>
<reference evidence="3 4" key="1">
    <citation type="submission" date="2019-02" db="EMBL/GenBank/DDBJ databases">
        <title>Genomic Encyclopedia of Archaeal and Bacterial Type Strains, Phase II (KMG-II): from individual species to whole genera.</title>
        <authorList>
            <person name="Goeker M."/>
        </authorList>
    </citation>
    <scope>NUCLEOTIDE SEQUENCE [LARGE SCALE GENOMIC DNA]</scope>
    <source>
        <strain evidence="3 4">DSM 18101</strain>
    </source>
</reference>
<sequence length="543" mass="59611">MKASLFAVLLVSLATASGQAQTTTPAPEPPSAQPGEPPQNGTQPTRDASGTYTITRNARIVILDMVVTDSKGNVVTDLKRDDFHVTESNEPQTVLNFEAAGAHSSTPELNIDSTAALDTLAPRAPVNIVLLDEFNTRFEDMAFARYSLKKFLERQPGKLSTPTMLIAVNLQNFTVLHDYTQNKDDLIEALNHHFAAYPWQAHQYAWLAERYGTAFMTLRRVAQATIGHPGHKNMIWIGRGFPNLNMANFPVDTEQRVNSAVQDCVNTLRDARITLYTIDPAGLQVDPQTYGSDAAFTDPFGGNYQFAKLATATGGRSLYGRNDVDAEIGTAIRDGSSFYTLTYRPTNDSRDLQKFRRIKVTVDRPGLTVTTREGYYLQYGPGRVNPVNPSRRLVSDLLSADSSTMVYDGVPISVRRSPQTPDTFNIHVEAKGLAWTYATDTEPRRAEVILVASTFDKKNKELKRDAKVIRANATGDVPPTGRLERSLDIHYLLAHDPKATRVRFVVRVAASGRIGTADVDLTRPLPPPDSAAAPAATPAEAQP</sequence>
<keyword evidence="4" id="KW-1185">Reference proteome</keyword>
<comment type="caution">
    <text evidence="3">The sequence shown here is derived from an EMBL/GenBank/DDBJ whole genome shotgun (WGS) entry which is preliminary data.</text>
</comment>
<feature type="region of interest" description="Disordered" evidence="1">
    <location>
        <begin position="17"/>
        <end position="51"/>
    </location>
</feature>
<dbReference type="NCBIfam" id="TIGR03436">
    <property type="entry name" value="acidobact_VWFA"/>
    <property type="match status" value="1"/>
</dbReference>
<feature type="chain" id="PRO_5020549507" evidence="2">
    <location>
        <begin position="21"/>
        <end position="543"/>
    </location>
</feature>
<dbReference type="OrthoDB" id="110889at2"/>
<organism evidence="3 4">
    <name type="scientific">Edaphobacter modestus</name>
    <dbReference type="NCBI Taxonomy" id="388466"/>
    <lineage>
        <taxon>Bacteria</taxon>
        <taxon>Pseudomonadati</taxon>
        <taxon>Acidobacteriota</taxon>
        <taxon>Terriglobia</taxon>
        <taxon>Terriglobales</taxon>
        <taxon>Acidobacteriaceae</taxon>
        <taxon>Edaphobacter</taxon>
    </lineage>
</organism>
<feature type="compositionally biased region" description="Pro residues" evidence="1">
    <location>
        <begin position="26"/>
        <end position="37"/>
    </location>
</feature>
<dbReference type="Proteomes" id="UP000292958">
    <property type="component" value="Unassembled WGS sequence"/>
</dbReference>
<feature type="compositionally biased region" description="Low complexity" evidence="1">
    <location>
        <begin position="530"/>
        <end position="543"/>
    </location>
</feature>
<keyword evidence="2" id="KW-0732">Signal</keyword>
<protein>
    <submittedName>
        <fullName evidence="3">VWFA-related protein</fullName>
    </submittedName>
</protein>
<evidence type="ECO:0000256" key="2">
    <source>
        <dbReference type="SAM" id="SignalP"/>
    </source>
</evidence>
<dbReference type="InterPro" id="IPR017802">
    <property type="entry name" value="VWFA-rel_acidobac-type"/>
</dbReference>
<name>A0A4Q7YVA1_9BACT</name>
<proteinExistence type="predicted"/>
<accession>A0A4Q7YVA1</accession>
<evidence type="ECO:0000313" key="4">
    <source>
        <dbReference type="Proteomes" id="UP000292958"/>
    </source>
</evidence>
<evidence type="ECO:0000256" key="1">
    <source>
        <dbReference type="SAM" id="MobiDB-lite"/>
    </source>
</evidence>